<gene>
    <name evidence="2" type="ORF">OPV22_008677</name>
</gene>
<feature type="compositionally biased region" description="Basic residues" evidence="1">
    <location>
        <begin position="48"/>
        <end position="57"/>
    </location>
</feature>
<dbReference type="PANTHER" id="PTHR37614:SF2">
    <property type="entry name" value="OS02G0121400 PROTEIN"/>
    <property type="match status" value="1"/>
</dbReference>
<reference evidence="2 3" key="1">
    <citation type="submission" date="2022-12" db="EMBL/GenBank/DDBJ databases">
        <title>Chromosome-scale assembly of the Ensete ventricosum genome.</title>
        <authorList>
            <person name="Dussert Y."/>
            <person name="Stocks J."/>
            <person name="Wendawek A."/>
            <person name="Woldeyes F."/>
            <person name="Nichols R.A."/>
            <person name="Borrell J.S."/>
        </authorList>
    </citation>
    <scope>NUCLEOTIDE SEQUENCE [LARGE SCALE GENOMIC DNA]</scope>
    <source>
        <strain evidence="3">cv. Maze</strain>
        <tissue evidence="2">Seeds</tissue>
    </source>
</reference>
<proteinExistence type="predicted"/>
<evidence type="ECO:0000313" key="3">
    <source>
        <dbReference type="Proteomes" id="UP001222027"/>
    </source>
</evidence>
<protein>
    <submittedName>
        <fullName evidence="2">Uncharacterized protein</fullName>
    </submittedName>
</protein>
<sequence>MWPLGEPPTDKELEVAGILCDLEELILKDEFRRSNLSLVAGMSSWGTKKPRTLRHKPPGPLPPLPLTLPSPPSIRPPPLPSPPYNVHPPPSPTAEKEGGEGCGGTRFPSPVTPLSFPGSRAGGDNDDARPTAVATTGHGRHTVENDAGSSAPLPSLPGNSPEHNDAVATSGHGWYTVDDDVGPSAAAPPVPGNRSEHDDALATSGQGTHTVDDDAGPSAAPPSVPRNRSRTTTPGRAARPPFLGGSSANTRSGGVRRKQKLTEDDSRYRQQATPCSKKWLVDSSSRFALASLSEEDSH</sequence>
<dbReference type="EMBL" id="JAQQAF010000003">
    <property type="protein sequence ID" value="KAJ8498125.1"/>
    <property type="molecule type" value="Genomic_DNA"/>
</dbReference>
<accession>A0AAV8PXB3</accession>
<keyword evidence="3" id="KW-1185">Reference proteome</keyword>
<organism evidence="2 3">
    <name type="scientific">Ensete ventricosum</name>
    <name type="common">Abyssinian banana</name>
    <name type="synonym">Musa ensete</name>
    <dbReference type="NCBI Taxonomy" id="4639"/>
    <lineage>
        <taxon>Eukaryota</taxon>
        <taxon>Viridiplantae</taxon>
        <taxon>Streptophyta</taxon>
        <taxon>Embryophyta</taxon>
        <taxon>Tracheophyta</taxon>
        <taxon>Spermatophyta</taxon>
        <taxon>Magnoliopsida</taxon>
        <taxon>Liliopsida</taxon>
        <taxon>Zingiberales</taxon>
        <taxon>Musaceae</taxon>
        <taxon>Ensete</taxon>
    </lineage>
</organism>
<dbReference type="Proteomes" id="UP001222027">
    <property type="component" value="Unassembled WGS sequence"/>
</dbReference>
<dbReference type="PANTHER" id="PTHR37614">
    <property type="entry name" value="OS02G0121400 PROTEIN"/>
    <property type="match status" value="1"/>
</dbReference>
<evidence type="ECO:0000256" key="1">
    <source>
        <dbReference type="SAM" id="MobiDB-lite"/>
    </source>
</evidence>
<feature type="region of interest" description="Disordered" evidence="1">
    <location>
        <begin position="38"/>
        <end position="275"/>
    </location>
</feature>
<feature type="compositionally biased region" description="Pro residues" evidence="1">
    <location>
        <begin position="58"/>
        <end position="92"/>
    </location>
</feature>
<evidence type="ECO:0000313" key="2">
    <source>
        <dbReference type="EMBL" id="KAJ8498125.1"/>
    </source>
</evidence>
<name>A0AAV8PXB3_ENSVE</name>
<dbReference type="AlphaFoldDB" id="A0AAV8PXB3"/>
<comment type="caution">
    <text evidence="2">The sequence shown here is derived from an EMBL/GenBank/DDBJ whole genome shotgun (WGS) entry which is preliminary data.</text>
</comment>